<comment type="caution">
    <text evidence="1">The sequence shown here is derived from an EMBL/GenBank/DDBJ whole genome shotgun (WGS) entry which is preliminary data.</text>
</comment>
<evidence type="ECO:0000313" key="1">
    <source>
        <dbReference type="EMBL" id="GAA0523037.1"/>
    </source>
</evidence>
<accession>A0ABN1CQK6</accession>
<reference evidence="1 2" key="1">
    <citation type="journal article" date="2019" name="Int. J. Syst. Evol. Microbiol.">
        <title>The Global Catalogue of Microorganisms (GCM) 10K type strain sequencing project: providing services to taxonomists for standard genome sequencing and annotation.</title>
        <authorList>
            <consortium name="The Broad Institute Genomics Platform"/>
            <consortium name="The Broad Institute Genome Sequencing Center for Infectious Disease"/>
            <person name="Wu L."/>
            <person name="Ma J."/>
        </authorList>
    </citation>
    <scope>NUCLEOTIDE SEQUENCE [LARGE SCALE GENOMIC DNA]</scope>
    <source>
        <strain evidence="1 2">JCM 10303</strain>
    </source>
</reference>
<protein>
    <recommendedName>
        <fullName evidence="3">Zinc finger protein</fullName>
    </recommendedName>
</protein>
<sequence length="69" mass="7524">MTLTFVWRPIPGAGRHAFPVAALKLAGDAKATAYCRAEADAAQLHDRSEMDWICETTCAACWKALSARE</sequence>
<dbReference type="Proteomes" id="UP001500729">
    <property type="component" value="Unassembled WGS sequence"/>
</dbReference>
<evidence type="ECO:0000313" key="2">
    <source>
        <dbReference type="Proteomes" id="UP001500729"/>
    </source>
</evidence>
<keyword evidence="2" id="KW-1185">Reference proteome</keyword>
<proteinExistence type="predicted"/>
<dbReference type="RefSeq" id="WP_009943256.1">
    <property type="nucleotide sequence ID" value="NZ_BAAAGS010000012.1"/>
</dbReference>
<evidence type="ECO:0008006" key="3">
    <source>
        <dbReference type="Google" id="ProtNLM"/>
    </source>
</evidence>
<organism evidence="1 2">
    <name type="scientific">Saccharopolyspora erythraea</name>
    <name type="common">Streptomyces erythraeus</name>
    <dbReference type="NCBI Taxonomy" id="1836"/>
    <lineage>
        <taxon>Bacteria</taxon>
        <taxon>Bacillati</taxon>
        <taxon>Actinomycetota</taxon>
        <taxon>Actinomycetes</taxon>
        <taxon>Pseudonocardiales</taxon>
        <taxon>Pseudonocardiaceae</taxon>
        <taxon>Saccharopolyspora</taxon>
    </lineage>
</organism>
<gene>
    <name evidence="1" type="ORF">GCM10009533_22810</name>
</gene>
<name>A0ABN1CQK6_SACER</name>
<dbReference type="EMBL" id="BAAAGS010000012">
    <property type="protein sequence ID" value="GAA0523037.1"/>
    <property type="molecule type" value="Genomic_DNA"/>
</dbReference>